<accession>A0A371IFI3</accession>
<comment type="caution">
    <text evidence="1">The sequence shown here is derived from an EMBL/GenBank/DDBJ whole genome shotgun (WGS) entry which is preliminary data.</text>
</comment>
<reference evidence="1" key="1">
    <citation type="submission" date="2018-05" db="EMBL/GenBank/DDBJ databases">
        <title>Draft genome of Mucuna pruriens seed.</title>
        <authorList>
            <person name="Nnadi N.E."/>
            <person name="Vos R."/>
            <person name="Hasami M.H."/>
            <person name="Devisetty U.K."/>
            <person name="Aguiy J.C."/>
        </authorList>
    </citation>
    <scope>NUCLEOTIDE SEQUENCE [LARGE SCALE GENOMIC DNA]</scope>
    <source>
        <strain evidence="1">JCA_2017</strain>
    </source>
</reference>
<dbReference type="PANTHER" id="PTHR35046">
    <property type="entry name" value="ZINC KNUCKLE (CCHC-TYPE) FAMILY PROTEIN"/>
    <property type="match status" value="1"/>
</dbReference>
<evidence type="ECO:0008006" key="3">
    <source>
        <dbReference type="Google" id="ProtNLM"/>
    </source>
</evidence>
<dbReference type="InterPro" id="IPR012337">
    <property type="entry name" value="RNaseH-like_sf"/>
</dbReference>
<organism evidence="1 2">
    <name type="scientific">Mucuna pruriens</name>
    <name type="common">Velvet bean</name>
    <name type="synonym">Dolichos pruriens</name>
    <dbReference type="NCBI Taxonomy" id="157652"/>
    <lineage>
        <taxon>Eukaryota</taxon>
        <taxon>Viridiplantae</taxon>
        <taxon>Streptophyta</taxon>
        <taxon>Embryophyta</taxon>
        <taxon>Tracheophyta</taxon>
        <taxon>Spermatophyta</taxon>
        <taxon>Magnoliopsida</taxon>
        <taxon>eudicotyledons</taxon>
        <taxon>Gunneridae</taxon>
        <taxon>Pentapetalae</taxon>
        <taxon>rosids</taxon>
        <taxon>fabids</taxon>
        <taxon>Fabales</taxon>
        <taxon>Fabaceae</taxon>
        <taxon>Papilionoideae</taxon>
        <taxon>50 kb inversion clade</taxon>
        <taxon>NPAAA clade</taxon>
        <taxon>indigoferoid/millettioid clade</taxon>
        <taxon>Phaseoleae</taxon>
        <taxon>Mucuna</taxon>
    </lineage>
</organism>
<dbReference type="Proteomes" id="UP000257109">
    <property type="component" value="Unassembled WGS sequence"/>
</dbReference>
<gene>
    <name evidence="1" type="ORF">CR513_01299</name>
</gene>
<dbReference type="GO" id="GO:0003676">
    <property type="term" value="F:nucleic acid binding"/>
    <property type="evidence" value="ECO:0007669"/>
    <property type="project" value="InterPro"/>
</dbReference>
<dbReference type="STRING" id="157652.A0A371IFI3"/>
<sequence length="192" mass="22260">MKCDVHHVYERCLMCKMAKLKASSKGLYTLLPIPTTSYINISMDFMLGLLRTQKGRDSIFVVVDRVSKMTHFIPCHKDDDVVTWPTSSLRKLCFGGRNLKSWENWLPHIEFSYNRVINETTSYSSFELVYGCNFLSPLDLIPLLVPSKVNPEGLSKAQSMRYVERVNRDREGRTFMEGDLVWCTSIRRCFLT</sequence>
<dbReference type="PANTHER" id="PTHR35046:SF9">
    <property type="entry name" value="RNA-DIRECTED DNA POLYMERASE"/>
    <property type="match status" value="1"/>
</dbReference>
<protein>
    <recommendedName>
        <fullName evidence="3">Integrase zinc-binding domain-containing protein</fullName>
    </recommendedName>
</protein>
<dbReference type="SUPFAM" id="SSF53098">
    <property type="entry name" value="Ribonuclease H-like"/>
    <property type="match status" value="1"/>
</dbReference>
<dbReference type="AlphaFoldDB" id="A0A371IFI3"/>
<keyword evidence="2" id="KW-1185">Reference proteome</keyword>
<dbReference type="InterPro" id="IPR036397">
    <property type="entry name" value="RNaseH_sf"/>
</dbReference>
<proteinExistence type="predicted"/>
<dbReference type="Gene3D" id="3.30.420.10">
    <property type="entry name" value="Ribonuclease H-like superfamily/Ribonuclease H"/>
    <property type="match status" value="2"/>
</dbReference>
<evidence type="ECO:0000313" key="1">
    <source>
        <dbReference type="EMBL" id="RDY13743.1"/>
    </source>
</evidence>
<dbReference type="EMBL" id="QJKJ01000208">
    <property type="protein sequence ID" value="RDY13743.1"/>
    <property type="molecule type" value="Genomic_DNA"/>
</dbReference>
<dbReference type="OrthoDB" id="407598at2759"/>
<name>A0A371IFI3_MUCPR</name>
<feature type="non-terminal residue" evidence="1">
    <location>
        <position position="1"/>
    </location>
</feature>
<evidence type="ECO:0000313" key="2">
    <source>
        <dbReference type="Proteomes" id="UP000257109"/>
    </source>
</evidence>